<feature type="region of interest" description="Disordered" evidence="1">
    <location>
        <begin position="86"/>
        <end position="110"/>
    </location>
</feature>
<reference evidence="2" key="1">
    <citation type="journal article" date="2022" name="bioRxiv">
        <title>Sequencing and chromosome-scale assembly of the giantPleurodeles waltlgenome.</title>
        <authorList>
            <person name="Brown T."/>
            <person name="Elewa A."/>
            <person name="Iarovenko S."/>
            <person name="Subramanian E."/>
            <person name="Araus A.J."/>
            <person name="Petzold A."/>
            <person name="Susuki M."/>
            <person name="Suzuki K.-i.T."/>
            <person name="Hayashi T."/>
            <person name="Toyoda A."/>
            <person name="Oliveira C."/>
            <person name="Osipova E."/>
            <person name="Leigh N.D."/>
            <person name="Simon A."/>
            <person name="Yun M.H."/>
        </authorList>
    </citation>
    <scope>NUCLEOTIDE SEQUENCE</scope>
    <source>
        <strain evidence="2">20211129_DDA</strain>
        <tissue evidence="2">Liver</tissue>
    </source>
</reference>
<evidence type="ECO:0000313" key="3">
    <source>
        <dbReference type="Proteomes" id="UP001066276"/>
    </source>
</evidence>
<gene>
    <name evidence="2" type="ORF">NDU88_001363</name>
</gene>
<keyword evidence="3" id="KW-1185">Reference proteome</keyword>
<evidence type="ECO:0000256" key="1">
    <source>
        <dbReference type="SAM" id="MobiDB-lite"/>
    </source>
</evidence>
<feature type="compositionally biased region" description="Basic and acidic residues" evidence="1">
    <location>
        <begin position="99"/>
        <end position="110"/>
    </location>
</feature>
<dbReference type="Proteomes" id="UP001066276">
    <property type="component" value="Chromosome 2_2"/>
</dbReference>
<organism evidence="2 3">
    <name type="scientific">Pleurodeles waltl</name>
    <name type="common">Iberian ribbed newt</name>
    <dbReference type="NCBI Taxonomy" id="8319"/>
    <lineage>
        <taxon>Eukaryota</taxon>
        <taxon>Metazoa</taxon>
        <taxon>Chordata</taxon>
        <taxon>Craniata</taxon>
        <taxon>Vertebrata</taxon>
        <taxon>Euteleostomi</taxon>
        <taxon>Amphibia</taxon>
        <taxon>Batrachia</taxon>
        <taxon>Caudata</taxon>
        <taxon>Salamandroidea</taxon>
        <taxon>Salamandridae</taxon>
        <taxon>Pleurodelinae</taxon>
        <taxon>Pleurodeles</taxon>
    </lineage>
</organism>
<comment type="caution">
    <text evidence="2">The sequence shown here is derived from an EMBL/GenBank/DDBJ whole genome shotgun (WGS) entry which is preliminary data.</text>
</comment>
<sequence>MRVAHVAWCPLLWDNSGVGVESSPVSGGVDLMPDSDSVWLEEWEMYVCRPWHEKAQIKNVASFTALRKSFRELQLYKPRSVLQTCARQSASKKPGPQKSVKENLRCHDQA</sequence>
<name>A0AAV7UU47_PLEWA</name>
<dbReference type="AlphaFoldDB" id="A0AAV7UU47"/>
<proteinExistence type="predicted"/>
<dbReference type="EMBL" id="JANPWB010000004">
    <property type="protein sequence ID" value="KAJ1192051.1"/>
    <property type="molecule type" value="Genomic_DNA"/>
</dbReference>
<evidence type="ECO:0000313" key="2">
    <source>
        <dbReference type="EMBL" id="KAJ1192051.1"/>
    </source>
</evidence>
<protein>
    <submittedName>
        <fullName evidence="2">Uncharacterized protein</fullName>
    </submittedName>
</protein>
<accession>A0AAV7UU47</accession>